<evidence type="ECO:0000313" key="1">
    <source>
        <dbReference type="EMBL" id="KAL1409421.1"/>
    </source>
</evidence>
<organism evidence="1 2">
    <name type="scientific">Vanrija albida</name>
    <dbReference type="NCBI Taxonomy" id="181172"/>
    <lineage>
        <taxon>Eukaryota</taxon>
        <taxon>Fungi</taxon>
        <taxon>Dikarya</taxon>
        <taxon>Basidiomycota</taxon>
        <taxon>Agaricomycotina</taxon>
        <taxon>Tremellomycetes</taxon>
        <taxon>Trichosporonales</taxon>
        <taxon>Trichosporonaceae</taxon>
        <taxon>Vanrija</taxon>
    </lineage>
</organism>
<sequence>MSHIAYMVVRQARHLDALDLAGIRHVDASRIAGHIGLEFASRTLMRVPIETYSSSAPNLPHLRYPLMWCFFTSDTVPVREAQSAGYRIYVTALHTLQLLGVKLEEEPFQFDVFCAAYHHYLHTHVWPMLETMSRLSAAPPVLYRRILYSIPE</sequence>
<proteinExistence type="predicted"/>
<gene>
    <name evidence="1" type="ORF">Q8F55_003404</name>
</gene>
<keyword evidence="2" id="KW-1185">Reference proteome</keyword>
<dbReference type="Proteomes" id="UP001565368">
    <property type="component" value="Unassembled WGS sequence"/>
</dbReference>
<evidence type="ECO:0000313" key="2">
    <source>
        <dbReference type="Proteomes" id="UP001565368"/>
    </source>
</evidence>
<dbReference type="GeneID" id="95984447"/>
<dbReference type="EMBL" id="JBBXJM010000003">
    <property type="protein sequence ID" value="KAL1409421.1"/>
    <property type="molecule type" value="Genomic_DNA"/>
</dbReference>
<protein>
    <submittedName>
        <fullName evidence="1">Uncharacterized protein</fullName>
    </submittedName>
</protein>
<comment type="caution">
    <text evidence="1">The sequence shown here is derived from an EMBL/GenBank/DDBJ whole genome shotgun (WGS) entry which is preliminary data.</text>
</comment>
<dbReference type="RefSeq" id="XP_069209365.1">
    <property type="nucleotide sequence ID" value="XM_069351947.1"/>
</dbReference>
<name>A0ABR3Q3W6_9TREE</name>
<reference evidence="1 2" key="1">
    <citation type="submission" date="2023-08" db="EMBL/GenBank/DDBJ databases">
        <title>Annotated Genome Sequence of Vanrija albida AlHP1.</title>
        <authorList>
            <person name="Herzog R."/>
        </authorList>
    </citation>
    <scope>NUCLEOTIDE SEQUENCE [LARGE SCALE GENOMIC DNA]</scope>
    <source>
        <strain evidence="1 2">AlHP1</strain>
    </source>
</reference>
<accession>A0ABR3Q3W6</accession>